<feature type="region of interest" description="Disordered" evidence="5">
    <location>
        <begin position="1"/>
        <end position="49"/>
    </location>
</feature>
<accession>A0AAU9R788</accession>
<dbReference type="Proteomes" id="UP000836841">
    <property type="component" value="Chromosome 1"/>
</dbReference>
<dbReference type="Pfam" id="PF06839">
    <property type="entry name" value="Zn_ribbon_GRF"/>
    <property type="match status" value="1"/>
</dbReference>
<feature type="compositionally biased region" description="Polar residues" evidence="5">
    <location>
        <begin position="9"/>
        <end position="44"/>
    </location>
</feature>
<evidence type="ECO:0000259" key="6">
    <source>
        <dbReference type="PROSITE" id="PS51999"/>
    </source>
</evidence>
<feature type="domain" description="GRF-type" evidence="6">
    <location>
        <begin position="54"/>
        <end position="97"/>
    </location>
</feature>
<gene>
    <name evidence="7" type="ORF">TAV2_LOCUS3628</name>
</gene>
<evidence type="ECO:0000313" key="7">
    <source>
        <dbReference type="EMBL" id="CAH2034987.1"/>
    </source>
</evidence>
<protein>
    <recommendedName>
        <fullName evidence="6">GRF-type domain-containing protein</fullName>
    </recommendedName>
</protein>
<evidence type="ECO:0000256" key="1">
    <source>
        <dbReference type="ARBA" id="ARBA00022723"/>
    </source>
</evidence>
<organism evidence="7 8">
    <name type="scientific">Thlaspi arvense</name>
    <name type="common">Field penny-cress</name>
    <dbReference type="NCBI Taxonomy" id="13288"/>
    <lineage>
        <taxon>Eukaryota</taxon>
        <taxon>Viridiplantae</taxon>
        <taxon>Streptophyta</taxon>
        <taxon>Embryophyta</taxon>
        <taxon>Tracheophyta</taxon>
        <taxon>Spermatophyta</taxon>
        <taxon>Magnoliopsida</taxon>
        <taxon>eudicotyledons</taxon>
        <taxon>Gunneridae</taxon>
        <taxon>Pentapetalae</taxon>
        <taxon>rosids</taxon>
        <taxon>malvids</taxon>
        <taxon>Brassicales</taxon>
        <taxon>Brassicaceae</taxon>
        <taxon>Thlaspideae</taxon>
        <taxon>Thlaspi</taxon>
    </lineage>
</organism>
<dbReference type="PANTHER" id="PTHR33680:SF1">
    <property type="entry name" value="OS05G0489500 PROTEIN"/>
    <property type="match status" value="1"/>
</dbReference>
<proteinExistence type="predicted"/>
<keyword evidence="8" id="KW-1185">Reference proteome</keyword>
<reference evidence="7 8" key="1">
    <citation type="submission" date="2022-03" db="EMBL/GenBank/DDBJ databases">
        <authorList>
            <person name="Nunn A."/>
            <person name="Chopra R."/>
            <person name="Nunn A."/>
            <person name="Contreras Garrido A."/>
        </authorList>
    </citation>
    <scope>NUCLEOTIDE SEQUENCE [LARGE SCALE GENOMIC DNA]</scope>
</reference>
<dbReference type="EMBL" id="OU466857">
    <property type="protein sequence ID" value="CAH2034987.1"/>
    <property type="molecule type" value="Genomic_DNA"/>
</dbReference>
<evidence type="ECO:0000256" key="3">
    <source>
        <dbReference type="ARBA" id="ARBA00022833"/>
    </source>
</evidence>
<evidence type="ECO:0000256" key="4">
    <source>
        <dbReference type="PROSITE-ProRule" id="PRU01343"/>
    </source>
</evidence>
<dbReference type="AlphaFoldDB" id="A0AAU9R788"/>
<keyword evidence="3" id="KW-0862">Zinc</keyword>
<keyword evidence="1" id="KW-0479">Metal-binding</keyword>
<dbReference type="GO" id="GO:0008270">
    <property type="term" value="F:zinc ion binding"/>
    <property type="evidence" value="ECO:0007669"/>
    <property type="project" value="UniProtKB-KW"/>
</dbReference>
<evidence type="ECO:0000256" key="5">
    <source>
        <dbReference type="SAM" id="MobiDB-lite"/>
    </source>
</evidence>
<evidence type="ECO:0000313" key="8">
    <source>
        <dbReference type="Proteomes" id="UP000836841"/>
    </source>
</evidence>
<dbReference type="InterPro" id="IPR010666">
    <property type="entry name" value="Znf_GRF"/>
</dbReference>
<dbReference type="PROSITE" id="PS51999">
    <property type="entry name" value="ZF_GRF"/>
    <property type="match status" value="1"/>
</dbReference>
<evidence type="ECO:0000256" key="2">
    <source>
        <dbReference type="ARBA" id="ARBA00022771"/>
    </source>
</evidence>
<dbReference type="PANTHER" id="PTHR33680">
    <property type="entry name" value="OS07G0190500 PROTEIN"/>
    <property type="match status" value="1"/>
</dbReference>
<name>A0AAU9R788_THLAR</name>
<keyword evidence="2 4" id="KW-0863">Zinc-finger</keyword>
<sequence length="107" mass="11559">MAALEGSKSDQWQLSSLNPASKSRSSFQDVSANSNPAGNYGSETGEQDFPEKNCPCGVGLSLILTSNTQKNPGRRFYKCPIGEENGGYGFFQWCDAVLSVQNSAKRN</sequence>